<dbReference type="PANTHER" id="PTHR47959">
    <property type="entry name" value="ATP-DEPENDENT RNA HELICASE RHLE-RELATED"/>
    <property type="match status" value="1"/>
</dbReference>
<feature type="region of interest" description="Disordered" evidence="5">
    <location>
        <begin position="577"/>
        <end position="600"/>
    </location>
</feature>
<feature type="region of interest" description="Disordered" evidence="5">
    <location>
        <begin position="229"/>
        <end position="286"/>
    </location>
</feature>
<dbReference type="Pfam" id="PF03372">
    <property type="entry name" value="Exo_endo_phos"/>
    <property type="match status" value="1"/>
</dbReference>
<dbReference type="InterPro" id="IPR050079">
    <property type="entry name" value="DEAD_box_RNA_helicase"/>
</dbReference>
<dbReference type="Pfam" id="PF13456">
    <property type="entry name" value="RVT_3"/>
    <property type="match status" value="1"/>
</dbReference>
<gene>
    <name evidence="8" type="ORF">Bca52824_086634</name>
</gene>
<dbReference type="PANTHER" id="PTHR47959:SF23">
    <property type="entry name" value="HELICASE ATP-BINDING DOMAIN-CONTAINING PROTEIN"/>
    <property type="match status" value="1"/>
</dbReference>
<dbReference type="GO" id="GO:0004523">
    <property type="term" value="F:RNA-DNA hybrid ribonuclease activity"/>
    <property type="evidence" value="ECO:0007669"/>
    <property type="project" value="InterPro"/>
</dbReference>
<dbReference type="InterPro" id="IPR027417">
    <property type="entry name" value="P-loop_NTPase"/>
</dbReference>
<evidence type="ECO:0000259" key="7">
    <source>
        <dbReference type="PROSITE" id="PS51194"/>
    </source>
</evidence>
<dbReference type="InterPro" id="IPR036691">
    <property type="entry name" value="Endo/exonu/phosph_ase_sf"/>
</dbReference>
<feature type="region of interest" description="Disordered" evidence="5">
    <location>
        <begin position="656"/>
        <end position="758"/>
    </location>
</feature>
<dbReference type="CDD" id="cd06222">
    <property type="entry name" value="RNase_H_like"/>
    <property type="match status" value="1"/>
</dbReference>
<sequence length="1384" mass="156042">MLQVGFAEDVEIILERLPEKRQSMMFSATIPSWIRSLTKKYLNDPLTIDLVGDSDQKLADGITTYSIMADSYGRASIIGPLVTEHAKGGKCIVFTQTKRDADRLSYGLARTFKCEALHGYISQSQRERTLAGFRDGHFNILVATDVAAHGLGVPNVDLVIHYELLNNTETFVHRTGRTRRAGKKGSAILIYSQDQSRAVKIIEREVGSRFTELPSIAVERGGSMFEGIGGRSGSSFGSRSGGGPGGYGCTSGRSGNRYSSGGSDRSSQSSGRIRFGGGFGSNDGQELGMLENHELTKTTARVRVHIDGLKPLVKESIVEFDPGEESLITLEYEKLEAHCSICASLLHARRNCPMKAESEPPSQQLPRLSLGGETYRPEISRAPKESTYALEEKPVRTTTYQHEFKANPFGERISTKQTRVPPPVNAIGTRETNSQNWRNNTTQEESQRYSSPQYTQNRQQSSRAPQRGRDLFPQKEQAQWRPKLVPAPEDPTNHSRVQQAPTTLVNHNRGNSQISNDVACVQTMEEVMDELHHVTRQYLNCADPVEAAAIKQRVMQSDANGDMEETAAALIASATRRYDLSSQQRDMDSNPNTPPPRRDYTIQELLGPDPVVVYSPLIREEEANEVEPSYNEVEESPRQLPEGPVKLKSIIIRSPNSVVEAPTPEQETQEETEKEETLLEFQNKVKRRSTKNKCRRSPRNSPNILRGASSKKRKISQIQSSPLRGGETSRANTLGTQRKNTIPKNTAGPSQSTTNPPIRLIPAMTKKRNFIDTIITDKGVTFQATFVYGEPDQTKRYEVWNQISTLQPAAGIPWFLTGDFNEITDNSEKSGGPERAKGTFCAFRSFLSQNDLFDIKHYGNFLSWRGNRNSHVVQCRLDRAISNSEWIDKFPSCRCQYLMFEGSDHRPLISFLDTTRKKGKKIFRFDRRLRDNAEVKTLIQQVWESNPYLDVEDRLGLCRREIYQLDAAMTSPIPNNDLIHQLNMSLLQTFIEKEEYWKQRSRQLWLTLGDYNTGYFHATTKARKAKNRMTEEQIVKVICQFYNQLFISSDYDGLHTIEEALSPCVKNDQTLPHQGPFDWIKDVWSAPCSPKMRIFIWSVIQRALPFGEQLQKRGIRDDALCHKCKGIESAMHTFFHCPFAQKVWNLIPLKHVVHLATGSSFRDATVAFRQAICLPPTGVSNNILPWICWAIWTARNLAIFENRTLSPMEVAAKGIRLAREWNMAQDKEKATNNTLPRLHRTPRAPIVPAKLTIGKSDAAFDSRLYRAGFAWNFTDLAGSMINQGSRTQDFIGSPLIAEALALRSAILSVVNSEFKHLKMFSDNSTLVRAINNDTQVSEIFGIIKDIQQMTSAFVEISFSHLPQRCMVDGSWTHDTFLVDMSGHR</sequence>
<feature type="domain" description="Helicase C-terminal" evidence="7">
    <location>
        <begin position="77"/>
        <end position="221"/>
    </location>
</feature>
<evidence type="ECO:0000313" key="9">
    <source>
        <dbReference type="Proteomes" id="UP000886595"/>
    </source>
</evidence>
<keyword evidence="3" id="KW-0347">Helicase</keyword>
<name>A0A8X7TMV8_BRACI</name>
<dbReference type="GO" id="GO:0003676">
    <property type="term" value="F:nucleic acid binding"/>
    <property type="evidence" value="ECO:0007669"/>
    <property type="project" value="InterPro"/>
</dbReference>
<dbReference type="InterPro" id="IPR044730">
    <property type="entry name" value="RNase_H-like_dom_plant"/>
</dbReference>
<feature type="compositionally biased region" description="Polar residues" evidence="5">
    <location>
        <begin position="430"/>
        <end position="464"/>
    </location>
</feature>
<dbReference type="EMBL" id="JAAMPC010000017">
    <property type="protein sequence ID" value="KAG2247006.1"/>
    <property type="molecule type" value="Genomic_DNA"/>
</dbReference>
<feature type="compositionally biased region" description="Low complexity" evidence="5">
    <location>
        <begin position="250"/>
        <end position="273"/>
    </location>
</feature>
<evidence type="ECO:0000256" key="2">
    <source>
        <dbReference type="ARBA" id="ARBA00022801"/>
    </source>
</evidence>
<dbReference type="PROSITE" id="PS51192">
    <property type="entry name" value="HELICASE_ATP_BIND_1"/>
    <property type="match status" value="1"/>
</dbReference>
<dbReference type="Proteomes" id="UP000886595">
    <property type="component" value="Unassembled WGS sequence"/>
</dbReference>
<dbReference type="InterPro" id="IPR014001">
    <property type="entry name" value="Helicase_ATP-bd"/>
</dbReference>
<dbReference type="Gene3D" id="3.30.420.10">
    <property type="entry name" value="Ribonuclease H-like superfamily/Ribonuclease H"/>
    <property type="match status" value="1"/>
</dbReference>
<keyword evidence="2" id="KW-0378">Hydrolase</keyword>
<reference evidence="8 9" key="1">
    <citation type="submission" date="2020-02" db="EMBL/GenBank/DDBJ databases">
        <authorList>
            <person name="Ma Q."/>
            <person name="Huang Y."/>
            <person name="Song X."/>
            <person name="Pei D."/>
        </authorList>
    </citation>
    <scope>NUCLEOTIDE SEQUENCE [LARGE SCALE GENOMIC DNA]</scope>
    <source>
        <strain evidence="8">Sxm20200214</strain>
        <tissue evidence="8">Leaf</tissue>
    </source>
</reference>
<feature type="compositionally biased region" description="Basic residues" evidence="5">
    <location>
        <begin position="684"/>
        <end position="698"/>
    </location>
</feature>
<dbReference type="InterPro" id="IPR025836">
    <property type="entry name" value="Zn_knuckle_CX2CX4HX4C"/>
</dbReference>
<dbReference type="InterPro" id="IPR005135">
    <property type="entry name" value="Endo/exonuclease/phosphatase"/>
</dbReference>
<accession>A0A8X7TMV8</accession>
<evidence type="ECO:0000256" key="5">
    <source>
        <dbReference type="SAM" id="MobiDB-lite"/>
    </source>
</evidence>
<dbReference type="GO" id="GO:0003724">
    <property type="term" value="F:RNA helicase activity"/>
    <property type="evidence" value="ECO:0007669"/>
    <property type="project" value="TreeGrafter"/>
</dbReference>
<dbReference type="PROSITE" id="PS51194">
    <property type="entry name" value="HELICASE_CTER"/>
    <property type="match status" value="1"/>
</dbReference>
<feature type="compositionally biased region" description="Gly residues" evidence="5">
    <location>
        <begin position="239"/>
        <end position="249"/>
    </location>
</feature>
<protein>
    <recommendedName>
        <fullName evidence="10">RNA helicase</fullName>
    </recommendedName>
</protein>
<dbReference type="InterPro" id="IPR001650">
    <property type="entry name" value="Helicase_C-like"/>
</dbReference>
<dbReference type="SMART" id="SM00490">
    <property type="entry name" value="HELICc"/>
    <property type="match status" value="1"/>
</dbReference>
<proteinExistence type="predicted"/>
<evidence type="ECO:0000259" key="6">
    <source>
        <dbReference type="PROSITE" id="PS51192"/>
    </source>
</evidence>
<keyword evidence="4" id="KW-0067">ATP-binding</keyword>
<feature type="region of interest" description="Disordered" evidence="5">
    <location>
        <begin position="623"/>
        <end position="642"/>
    </location>
</feature>
<feature type="compositionally biased region" description="Polar residues" evidence="5">
    <location>
        <begin position="729"/>
        <end position="756"/>
    </location>
</feature>
<keyword evidence="9" id="KW-1185">Reference proteome</keyword>
<dbReference type="Pfam" id="PF13966">
    <property type="entry name" value="zf-RVT"/>
    <property type="match status" value="1"/>
</dbReference>
<dbReference type="SUPFAM" id="SSF56219">
    <property type="entry name" value="DNase I-like"/>
    <property type="match status" value="1"/>
</dbReference>
<organism evidence="8 9">
    <name type="scientific">Brassica carinata</name>
    <name type="common">Ethiopian mustard</name>
    <name type="synonym">Abyssinian cabbage</name>
    <dbReference type="NCBI Taxonomy" id="52824"/>
    <lineage>
        <taxon>Eukaryota</taxon>
        <taxon>Viridiplantae</taxon>
        <taxon>Streptophyta</taxon>
        <taxon>Embryophyta</taxon>
        <taxon>Tracheophyta</taxon>
        <taxon>Spermatophyta</taxon>
        <taxon>Magnoliopsida</taxon>
        <taxon>eudicotyledons</taxon>
        <taxon>Gunneridae</taxon>
        <taxon>Pentapetalae</taxon>
        <taxon>rosids</taxon>
        <taxon>malvids</taxon>
        <taxon>Brassicales</taxon>
        <taxon>Brassicaceae</taxon>
        <taxon>Brassiceae</taxon>
        <taxon>Brassica</taxon>
    </lineage>
</organism>
<dbReference type="Gene3D" id="3.60.10.10">
    <property type="entry name" value="Endonuclease/exonuclease/phosphatase"/>
    <property type="match status" value="1"/>
</dbReference>
<dbReference type="InterPro" id="IPR036397">
    <property type="entry name" value="RNaseH_sf"/>
</dbReference>
<feature type="domain" description="Helicase ATP-binding" evidence="6">
    <location>
        <begin position="1"/>
        <end position="48"/>
    </location>
</feature>
<evidence type="ECO:0000256" key="1">
    <source>
        <dbReference type="ARBA" id="ARBA00022741"/>
    </source>
</evidence>
<evidence type="ECO:0000256" key="3">
    <source>
        <dbReference type="ARBA" id="ARBA00022806"/>
    </source>
</evidence>
<keyword evidence="1" id="KW-0547">Nucleotide-binding</keyword>
<dbReference type="CDD" id="cd18787">
    <property type="entry name" value="SF2_C_DEAD"/>
    <property type="match status" value="1"/>
</dbReference>
<dbReference type="Pfam" id="PF14392">
    <property type="entry name" value="zf-CCHC_4"/>
    <property type="match status" value="1"/>
</dbReference>
<dbReference type="SUPFAM" id="SSF52540">
    <property type="entry name" value="P-loop containing nucleoside triphosphate hydrolases"/>
    <property type="match status" value="1"/>
</dbReference>
<dbReference type="Gene3D" id="3.40.50.300">
    <property type="entry name" value="P-loop containing nucleotide triphosphate hydrolases"/>
    <property type="match status" value="2"/>
</dbReference>
<evidence type="ECO:0000313" key="8">
    <source>
        <dbReference type="EMBL" id="KAG2247006.1"/>
    </source>
</evidence>
<dbReference type="Pfam" id="PF00271">
    <property type="entry name" value="Helicase_C"/>
    <property type="match status" value="1"/>
</dbReference>
<feature type="region of interest" description="Disordered" evidence="5">
    <location>
        <begin position="405"/>
        <end position="497"/>
    </location>
</feature>
<dbReference type="OrthoDB" id="1111847at2759"/>
<dbReference type="InterPro" id="IPR002156">
    <property type="entry name" value="RNaseH_domain"/>
</dbReference>
<dbReference type="GO" id="GO:0005829">
    <property type="term" value="C:cytosol"/>
    <property type="evidence" value="ECO:0007669"/>
    <property type="project" value="TreeGrafter"/>
</dbReference>
<comment type="caution">
    <text evidence="8">The sequence shown here is derived from an EMBL/GenBank/DDBJ whole genome shotgun (WGS) entry which is preliminary data.</text>
</comment>
<dbReference type="GO" id="GO:0005524">
    <property type="term" value="F:ATP binding"/>
    <property type="evidence" value="ECO:0007669"/>
    <property type="project" value="UniProtKB-KW"/>
</dbReference>
<evidence type="ECO:0008006" key="10">
    <source>
        <dbReference type="Google" id="ProtNLM"/>
    </source>
</evidence>
<evidence type="ECO:0000256" key="4">
    <source>
        <dbReference type="ARBA" id="ARBA00022840"/>
    </source>
</evidence>
<dbReference type="InterPro" id="IPR026960">
    <property type="entry name" value="RVT-Znf"/>
</dbReference>